<evidence type="ECO:0000256" key="2">
    <source>
        <dbReference type="SAM" id="Phobius"/>
    </source>
</evidence>
<dbReference type="STRING" id="1314781.A0A165H9Y1"/>
<feature type="compositionally biased region" description="Polar residues" evidence="1">
    <location>
        <begin position="327"/>
        <end position="336"/>
    </location>
</feature>
<organism evidence="4 5">
    <name type="scientific">Exidia glandulosa HHB12029</name>
    <dbReference type="NCBI Taxonomy" id="1314781"/>
    <lineage>
        <taxon>Eukaryota</taxon>
        <taxon>Fungi</taxon>
        <taxon>Dikarya</taxon>
        <taxon>Basidiomycota</taxon>
        <taxon>Agaricomycotina</taxon>
        <taxon>Agaricomycetes</taxon>
        <taxon>Auriculariales</taxon>
        <taxon>Exidiaceae</taxon>
        <taxon>Exidia</taxon>
    </lineage>
</organism>
<feature type="transmembrane region" description="Helical" evidence="2">
    <location>
        <begin position="215"/>
        <end position="236"/>
    </location>
</feature>
<reference evidence="4 5" key="1">
    <citation type="journal article" date="2016" name="Mol. Biol. Evol.">
        <title>Comparative Genomics of Early-Diverging Mushroom-Forming Fungi Provides Insights into the Origins of Lignocellulose Decay Capabilities.</title>
        <authorList>
            <person name="Nagy L.G."/>
            <person name="Riley R."/>
            <person name="Tritt A."/>
            <person name="Adam C."/>
            <person name="Daum C."/>
            <person name="Floudas D."/>
            <person name="Sun H."/>
            <person name="Yadav J.S."/>
            <person name="Pangilinan J."/>
            <person name="Larsson K.H."/>
            <person name="Matsuura K."/>
            <person name="Barry K."/>
            <person name="Labutti K."/>
            <person name="Kuo R."/>
            <person name="Ohm R.A."/>
            <person name="Bhattacharya S.S."/>
            <person name="Shirouzu T."/>
            <person name="Yoshinaga Y."/>
            <person name="Martin F.M."/>
            <person name="Grigoriev I.V."/>
            <person name="Hibbett D.S."/>
        </authorList>
    </citation>
    <scope>NUCLEOTIDE SEQUENCE [LARGE SCALE GENOMIC DNA]</scope>
    <source>
        <strain evidence="4 5">HHB12029</strain>
    </source>
</reference>
<dbReference type="InParanoid" id="A0A165H9Y1"/>
<keyword evidence="5" id="KW-1185">Reference proteome</keyword>
<feature type="domain" description="DUF6533" evidence="3">
    <location>
        <begin position="20"/>
        <end position="63"/>
    </location>
</feature>
<feature type="transmembrane region" description="Helical" evidence="2">
    <location>
        <begin position="165"/>
        <end position="185"/>
    </location>
</feature>
<dbReference type="EMBL" id="KV426023">
    <property type="protein sequence ID" value="KZV91657.1"/>
    <property type="molecule type" value="Genomic_DNA"/>
</dbReference>
<dbReference type="AlphaFoldDB" id="A0A165H9Y1"/>
<feature type="transmembrane region" description="Helical" evidence="2">
    <location>
        <begin position="53"/>
        <end position="72"/>
    </location>
</feature>
<gene>
    <name evidence="4" type="ORF">EXIGLDRAFT_719156</name>
</gene>
<protein>
    <recommendedName>
        <fullName evidence="3">DUF6533 domain-containing protein</fullName>
    </recommendedName>
</protein>
<keyword evidence="2" id="KW-1133">Transmembrane helix</keyword>
<feature type="transmembrane region" description="Helical" evidence="2">
    <location>
        <begin position="122"/>
        <end position="145"/>
    </location>
</feature>
<dbReference type="Pfam" id="PF20151">
    <property type="entry name" value="DUF6533"/>
    <property type="match status" value="1"/>
</dbReference>
<dbReference type="Proteomes" id="UP000077266">
    <property type="component" value="Unassembled WGS sequence"/>
</dbReference>
<feature type="region of interest" description="Disordered" evidence="1">
    <location>
        <begin position="296"/>
        <end position="336"/>
    </location>
</feature>
<keyword evidence="2" id="KW-0472">Membrane</keyword>
<feature type="transmembrane region" description="Helical" evidence="2">
    <location>
        <begin position="92"/>
        <end position="110"/>
    </location>
</feature>
<name>A0A165H9Y1_EXIGL</name>
<evidence type="ECO:0000313" key="4">
    <source>
        <dbReference type="EMBL" id="KZV91657.1"/>
    </source>
</evidence>
<keyword evidence="2" id="KW-0812">Transmembrane</keyword>
<proteinExistence type="predicted"/>
<evidence type="ECO:0000256" key="1">
    <source>
        <dbReference type="SAM" id="MobiDB-lite"/>
    </source>
</evidence>
<accession>A0A165H9Y1</accession>
<dbReference type="OrthoDB" id="3066463at2759"/>
<evidence type="ECO:0000313" key="5">
    <source>
        <dbReference type="Proteomes" id="UP000077266"/>
    </source>
</evidence>
<sequence>MDFAELAAQDGRQTTPQAFCKLASISWLVYDIFLTFGDEVEYIWKRRWSLTKALYLLTRYTTFAIILYSVVANMRLDVSDAECRFVFIFEPAGTFWILLLVQAIIQYRIYMMYGKDRTIKWLNIGLWVVEFAALAVLAVFVLPHGHSGEVEDALGSVCNRGAPGGILYIAIPAVLYESWLLALVLRRGVQEYKRHSNGKALDTASIVFIVIRDNIVYYVLMIGSILVFIIIIRIAPVSPGEAAISFAHSATAIGACRIVLNSLRAADAPTPGNSGAYPTQPTMVFQRRTSETMLDEDAHERGVDYVEMDDLSASSPETSRREAERQQLASSRSGLT</sequence>
<evidence type="ECO:0000259" key="3">
    <source>
        <dbReference type="Pfam" id="PF20151"/>
    </source>
</evidence>
<dbReference type="InterPro" id="IPR045340">
    <property type="entry name" value="DUF6533"/>
</dbReference>